<evidence type="ECO:0000313" key="2">
    <source>
        <dbReference type="Proteomes" id="UP000262583"/>
    </source>
</evidence>
<proteinExistence type="predicted"/>
<dbReference type="KEGG" id="schv:BRCON_2755"/>
<dbReference type="EMBL" id="CP030759">
    <property type="protein sequence ID" value="AXA37497.1"/>
    <property type="molecule type" value="Genomic_DNA"/>
</dbReference>
<sequence length="50" mass="5522">MVLGCTNIVGLSSTIKTELLSKGFTILSTNACIFSLKYGTEIFYRVVFLQ</sequence>
<name>A0A2Z4Y8B4_SUMC1</name>
<accession>A0A2Z4Y8B4</accession>
<dbReference type="Proteomes" id="UP000262583">
    <property type="component" value="Chromosome"/>
</dbReference>
<evidence type="ECO:0000313" key="1">
    <source>
        <dbReference type="EMBL" id="AXA37497.1"/>
    </source>
</evidence>
<gene>
    <name evidence="1" type="ORF">BRCON_2755</name>
</gene>
<organism evidence="1 2">
    <name type="scientific">Sumerlaea chitinivorans</name>
    <dbReference type="NCBI Taxonomy" id="2250252"/>
    <lineage>
        <taxon>Bacteria</taxon>
        <taxon>Candidatus Sumerlaeota</taxon>
        <taxon>Candidatus Sumerlaeia</taxon>
        <taxon>Candidatus Sumerlaeales</taxon>
        <taxon>Candidatus Sumerlaeaceae</taxon>
        <taxon>Candidatus Sumerlaea</taxon>
    </lineage>
</organism>
<dbReference type="AlphaFoldDB" id="A0A2Z4Y8B4"/>
<protein>
    <submittedName>
        <fullName evidence="1">Uncharacterized protein</fullName>
    </submittedName>
</protein>
<reference evidence="1 2" key="1">
    <citation type="submission" date="2018-05" db="EMBL/GenBank/DDBJ databases">
        <title>A metagenomic window into the 2 km-deep terrestrial subsurface aquifer revealed taxonomically and functionally diverse microbial community comprising novel uncultured bacterial lineages.</title>
        <authorList>
            <person name="Kadnikov V.V."/>
            <person name="Mardanov A.V."/>
            <person name="Beletsky A.V."/>
            <person name="Banks D."/>
            <person name="Pimenov N.V."/>
            <person name="Frank Y.A."/>
            <person name="Karnachuk O.V."/>
            <person name="Ravin N.V."/>
        </authorList>
    </citation>
    <scope>NUCLEOTIDE SEQUENCE [LARGE SCALE GENOMIC DNA]</scope>
    <source>
        <strain evidence="1">BY</strain>
    </source>
</reference>